<gene>
    <name evidence="1" type="ORF">Cpap_1488</name>
</gene>
<dbReference type="STRING" id="588581.Cpap_1488"/>
<accession>F1TED0</accession>
<evidence type="ECO:0008006" key="3">
    <source>
        <dbReference type="Google" id="ProtNLM"/>
    </source>
</evidence>
<reference evidence="1" key="2">
    <citation type="submission" date="2011-01" db="EMBL/GenBank/DDBJ databases">
        <title>The Non-contiguous Finished genome of Clostridium papyrosolvens.</title>
        <authorList>
            <person name="Lucas S."/>
            <person name="Copeland A."/>
            <person name="Lapidus A."/>
            <person name="Cheng J.-F."/>
            <person name="Goodwin L."/>
            <person name="Pitluck S."/>
            <person name="Misra M."/>
            <person name="Chertkov O."/>
            <person name="Detter J.C."/>
            <person name="Han C."/>
            <person name="Tapia R."/>
            <person name="Land M."/>
            <person name="Hauser L."/>
            <person name="Kyrpides N."/>
            <person name="Ivanova N."/>
            <person name="Pagani I."/>
            <person name="Mouttaki H."/>
            <person name="He Z."/>
            <person name="Zhou J."/>
            <person name="Hemme C.L."/>
            <person name="Woyke T."/>
        </authorList>
    </citation>
    <scope>NUCLEOTIDE SEQUENCE [LARGE SCALE GENOMIC DNA]</scope>
    <source>
        <strain evidence="1">DSM 2782</strain>
    </source>
</reference>
<dbReference type="Proteomes" id="UP000003860">
    <property type="component" value="Unassembled WGS sequence"/>
</dbReference>
<protein>
    <recommendedName>
        <fullName evidence="3">Radical SAM domain protein</fullName>
    </recommendedName>
</protein>
<dbReference type="EMBL" id="ACXX02000009">
    <property type="protein sequence ID" value="EGD47096.1"/>
    <property type="molecule type" value="Genomic_DNA"/>
</dbReference>
<dbReference type="eggNOG" id="COG1032">
    <property type="taxonomic scope" value="Bacteria"/>
</dbReference>
<evidence type="ECO:0000313" key="1">
    <source>
        <dbReference type="EMBL" id="EGD47096.1"/>
    </source>
</evidence>
<dbReference type="OrthoDB" id="9801659at2"/>
<evidence type="ECO:0000313" key="2">
    <source>
        <dbReference type="Proteomes" id="UP000003860"/>
    </source>
</evidence>
<organism evidence="1 2">
    <name type="scientific">Ruminiclostridium papyrosolvens DSM 2782</name>
    <dbReference type="NCBI Taxonomy" id="588581"/>
    <lineage>
        <taxon>Bacteria</taxon>
        <taxon>Bacillati</taxon>
        <taxon>Bacillota</taxon>
        <taxon>Clostridia</taxon>
        <taxon>Eubacteriales</taxon>
        <taxon>Oscillospiraceae</taxon>
        <taxon>Ruminiclostridium</taxon>
    </lineage>
</organism>
<dbReference type="InterPro" id="IPR058240">
    <property type="entry name" value="rSAM_sf"/>
</dbReference>
<reference evidence="1" key="1">
    <citation type="submission" date="2009-07" db="EMBL/GenBank/DDBJ databases">
        <authorList>
            <consortium name="US DOE Joint Genome Institute (JGI-PGF)"/>
            <person name="Lucas S."/>
            <person name="Copeland A."/>
            <person name="Lapidus A."/>
            <person name="Glavina del Rio T."/>
            <person name="Tice H."/>
            <person name="Bruce D."/>
            <person name="Goodwin L."/>
            <person name="Pitluck S."/>
            <person name="Larimer F."/>
            <person name="Land M.L."/>
            <person name="Mouttaki H."/>
            <person name="He Z."/>
            <person name="Zhou J."/>
            <person name="Hemme C.L."/>
        </authorList>
    </citation>
    <scope>NUCLEOTIDE SEQUENCE</scope>
    <source>
        <strain evidence="1">DSM 2782</strain>
    </source>
</reference>
<name>F1TED0_9FIRM</name>
<keyword evidence="2" id="KW-1185">Reference proteome</keyword>
<dbReference type="SUPFAM" id="SSF102114">
    <property type="entry name" value="Radical SAM enzymes"/>
    <property type="match status" value="1"/>
</dbReference>
<dbReference type="RefSeq" id="WP_004620104.1">
    <property type="nucleotide sequence ID" value="NZ_ACXX02000009.1"/>
</dbReference>
<dbReference type="AlphaFoldDB" id="F1TED0"/>
<proteinExistence type="predicted"/>
<comment type="caution">
    <text evidence="1">The sequence shown here is derived from an EMBL/GenBank/DDBJ whole genome shotgun (WGS) entry which is preliminary data.</text>
</comment>
<sequence>MNVAIADADLIANVNHRFPNSCCMRISGYHLGLGDTTELITEWKQVHKFDKVYISKVFTGTIVPDEILNLPNVVYGGTGFYYPKTAPRLPPEIEHHMPDYNLYSEWVKRMIDKGYKKSEFFFYTSCSIGKLTDGCFMGCSFCVNKDCTKVRFNAHIEEFHNKDYGVFIFLDDQFLGYKDWEPLLDEVIKTGKPFQFKQGLDIRLMTDKKAEKLTNANYYKDFIFAFDNINDEPIIREKLALWRKYTQKRTKLYTFCGYEEKRNKLQEYETEFWVKDLNSVFKRIFILAEYDCVPYIMRHLDYKLSPFSAIYNEIASWCNQPWALRTMTYRQFCIGRGMGKRYKQYKHDPERYLQDGHKKGSSWVQMEKFEQMYPEIAAKYFDKKYSDACMKAA</sequence>